<dbReference type="EMBL" id="HBEL01018385">
    <property type="protein sequence ID" value="CAD8412620.1"/>
    <property type="molecule type" value="Transcribed_RNA"/>
</dbReference>
<evidence type="ECO:0000313" key="2">
    <source>
        <dbReference type="EMBL" id="CAD8412621.1"/>
    </source>
</evidence>
<proteinExistence type="predicted"/>
<reference evidence="1" key="1">
    <citation type="submission" date="2021-01" db="EMBL/GenBank/DDBJ databases">
        <authorList>
            <person name="Corre E."/>
            <person name="Pelletier E."/>
            <person name="Niang G."/>
            <person name="Scheremetjew M."/>
            <person name="Finn R."/>
            <person name="Kale V."/>
            <person name="Holt S."/>
            <person name="Cochrane G."/>
            <person name="Meng A."/>
            <person name="Brown T."/>
            <person name="Cohen L."/>
        </authorList>
    </citation>
    <scope>NUCLEOTIDE SEQUENCE</scope>
    <source>
        <strain evidence="1">CCAP1064/1</strain>
    </source>
</reference>
<dbReference type="EMBL" id="HBEL01018386">
    <property type="protein sequence ID" value="CAD8412621.1"/>
    <property type="molecule type" value="Transcribed_RNA"/>
</dbReference>
<dbReference type="AlphaFoldDB" id="A0A6T8ISM5"/>
<protein>
    <submittedName>
        <fullName evidence="1">Uncharacterized protein</fullName>
    </submittedName>
</protein>
<evidence type="ECO:0000313" key="1">
    <source>
        <dbReference type="EMBL" id="CAD8412620.1"/>
    </source>
</evidence>
<organism evidence="1">
    <name type="scientific">Proboscia inermis</name>
    <dbReference type="NCBI Taxonomy" id="420281"/>
    <lineage>
        <taxon>Eukaryota</taxon>
        <taxon>Sar</taxon>
        <taxon>Stramenopiles</taxon>
        <taxon>Ochrophyta</taxon>
        <taxon>Bacillariophyta</taxon>
        <taxon>Coscinodiscophyceae</taxon>
        <taxon>Rhizosoleniophycidae</taxon>
        <taxon>Rhizosoleniales</taxon>
        <taxon>Rhizosoleniaceae</taxon>
        <taxon>Proboscia</taxon>
    </lineage>
</organism>
<gene>
    <name evidence="1" type="ORF">PINE0816_LOCUS8748</name>
    <name evidence="2" type="ORF">PINE0816_LOCUS8749</name>
</gene>
<accession>A0A6T8ISM5</accession>
<sequence>MSSVQESETGAGFLNTQELVPTRTALIEMGHPKGPIPIQFDNKYAVGIINDKVISRTIQREIDMRIYWLRDRQRQGQFHIHWKKGDDNMADCVTIHFAAKHRQLVRPKYVTKNIKKQK</sequence>
<name>A0A6T8ISM5_9STRA</name>